<sequence>MGRVNKKMISTKVRRAVRTERDQVADLAKACGVPDAQVGNLGLAKIVDLSGELGARQKTYTVLVNRGGTAIDRWINGDKAGLFGEPQQRAIRHTQRLWVRADGHLRALDPARDVVDEHVDGMSQQEALDELQRYKDRMPRPYWDVYENVCRFDEEAGVAGARIASNARSAVDAAKTTVAFTASLIAMWRGL</sequence>
<organism evidence="1 2">
    <name type="scientific">Sphingomonas sanguinis</name>
    <dbReference type="NCBI Taxonomy" id="33051"/>
    <lineage>
        <taxon>Bacteria</taxon>
        <taxon>Pseudomonadati</taxon>
        <taxon>Pseudomonadota</taxon>
        <taxon>Alphaproteobacteria</taxon>
        <taxon>Sphingomonadales</taxon>
        <taxon>Sphingomonadaceae</taxon>
        <taxon>Sphingomonas</taxon>
    </lineage>
</organism>
<name>A0A147HYY8_9SPHN</name>
<gene>
    <name evidence="1" type="ORF">NS319_08410</name>
</gene>
<evidence type="ECO:0000313" key="2">
    <source>
        <dbReference type="Proteomes" id="UP000072867"/>
    </source>
</evidence>
<dbReference type="Proteomes" id="UP000072867">
    <property type="component" value="Unassembled WGS sequence"/>
</dbReference>
<dbReference type="PATRIC" id="fig|33051.3.peg.2817"/>
<dbReference type="EMBL" id="LDTD01000056">
    <property type="protein sequence ID" value="KTT70159.1"/>
    <property type="molecule type" value="Genomic_DNA"/>
</dbReference>
<evidence type="ECO:0000313" key="1">
    <source>
        <dbReference type="EMBL" id="KTT70159.1"/>
    </source>
</evidence>
<reference evidence="1 2" key="1">
    <citation type="journal article" date="2016" name="Front. Microbiol.">
        <title>Genomic Resource of Rice Seed Associated Bacteria.</title>
        <authorList>
            <person name="Midha S."/>
            <person name="Bansal K."/>
            <person name="Sharma S."/>
            <person name="Kumar N."/>
            <person name="Patil P.P."/>
            <person name="Chaudhry V."/>
            <person name="Patil P.B."/>
        </authorList>
    </citation>
    <scope>NUCLEOTIDE SEQUENCE [LARGE SCALE GENOMIC DNA]</scope>
    <source>
        <strain evidence="1 2">NS319</strain>
    </source>
</reference>
<dbReference type="AlphaFoldDB" id="A0A147HYY8"/>
<comment type="caution">
    <text evidence="1">The sequence shown here is derived from an EMBL/GenBank/DDBJ whole genome shotgun (WGS) entry which is preliminary data.</text>
</comment>
<protein>
    <submittedName>
        <fullName evidence="1">Uncharacterized protein</fullName>
    </submittedName>
</protein>
<accession>A0A147HYY8</accession>
<proteinExistence type="predicted"/>